<reference evidence="1 2" key="1">
    <citation type="submission" date="2018-08" db="EMBL/GenBank/DDBJ databases">
        <title>Thalassotalea euphylliae genome.</title>
        <authorList>
            <person name="Summers S."/>
            <person name="Rice S.A."/>
            <person name="Freckelton M.L."/>
            <person name="Nedved B.T."/>
            <person name="Hadfield M.G."/>
        </authorList>
    </citation>
    <scope>NUCLEOTIDE SEQUENCE [LARGE SCALE GENOMIC DNA]</scope>
    <source>
        <strain evidence="1 2">H2</strain>
    </source>
</reference>
<dbReference type="EMBL" id="QUOV01000001">
    <property type="protein sequence ID" value="REL36192.1"/>
    <property type="molecule type" value="Genomic_DNA"/>
</dbReference>
<sequence>MSKQVNQLLDQHNKLVHSESLKVISHVQREDDDWIVNTLMLDNIDVPFKYKRKKQYRSLQGQRVNITYYPSTETVAGFEMEVMNIVRIKIA</sequence>
<dbReference type="Proteomes" id="UP000256999">
    <property type="component" value="Unassembled WGS sequence"/>
</dbReference>
<comment type="caution">
    <text evidence="1">The sequence shown here is derived from an EMBL/GenBank/DDBJ whole genome shotgun (WGS) entry which is preliminary data.</text>
</comment>
<gene>
    <name evidence="1" type="ORF">DXX92_13170</name>
</gene>
<name>A0A3E0UKC9_9GAMM</name>
<proteinExistence type="predicted"/>
<dbReference type="RefSeq" id="WP_116000860.1">
    <property type="nucleotide sequence ID" value="NZ_QUOV01000001.1"/>
</dbReference>
<evidence type="ECO:0000313" key="1">
    <source>
        <dbReference type="EMBL" id="REL36192.1"/>
    </source>
</evidence>
<organism evidence="1 2">
    <name type="scientific">Thalassotalea euphylliae</name>
    <dbReference type="NCBI Taxonomy" id="1655234"/>
    <lineage>
        <taxon>Bacteria</taxon>
        <taxon>Pseudomonadati</taxon>
        <taxon>Pseudomonadota</taxon>
        <taxon>Gammaproteobacteria</taxon>
        <taxon>Alteromonadales</taxon>
        <taxon>Colwelliaceae</taxon>
        <taxon>Thalassotalea</taxon>
    </lineage>
</organism>
<evidence type="ECO:0000313" key="2">
    <source>
        <dbReference type="Proteomes" id="UP000256999"/>
    </source>
</evidence>
<dbReference type="OrthoDB" id="5822620at2"/>
<accession>A0A3E0UKC9</accession>
<dbReference type="AlphaFoldDB" id="A0A3E0UKC9"/>
<protein>
    <submittedName>
        <fullName evidence="1">Uncharacterized protein</fullName>
    </submittedName>
</protein>